<dbReference type="PANTHER" id="PTHR30006">
    <property type="entry name" value="THIAMINE-BINDING PERIPLASMIC PROTEIN-RELATED"/>
    <property type="match status" value="1"/>
</dbReference>
<reference evidence="6 7" key="1">
    <citation type="submission" date="2017-08" db="EMBL/GenBank/DDBJ databases">
        <title>Infants hospitalized years apart are colonized by the same room-sourced microbial strains.</title>
        <authorList>
            <person name="Brooks B."/>
            <person name="Olm M.R."/>
            <person name="Firek B.A."/>
            <person name="Baker R."/>
            <person name="Thomas B.C."/>
            <person name="Morowitz M.J."/>
            <person name="Banfield J.F."/>
        </authorList>
    </citation>
    <scope>NUCLEOTIDE SEQUENCE [LARGE SCALE GENOMIC DNA]</scope>
    <source>
        <strain evidence="6">S2_005_002_R2_34</strain>
    </source>
</reference>
<dbReference type="PROSITE" id="PS51318">
    <property type="entry name" value="TAT"/>
    <property type="match status" value="1"/>
</dbReference>
<evidence type="ECO:0000256" key="3">
    <source>
        <dbReference type="ARBA" id="ARBA00022448"/>
    </source>
</evidence>
<dbReference type="Gene3D" id="3.40.190.10">
    <property type="entry name" value="Periplasmic binding protein-like II"/>
    <property type="match status" value="2"/>
</dbReference>
<comment type="similarity">
    <text evidence="2">Belongs to the bacterial solute-binding protein 1 family.</text>
</comment>
<dbReference type="GO" id="GO:0030288">
    <property type="term" value="C:outer membrane-bounded periplasmic space"/>
    <property type="evidence" value="ECO:0007669"/>
    <property type="project" value="TreeGrafter"/>
</dbReference>
<dbReference type="GO" id="GO:0030975">
    <property type="term" value="F:thiamine binding"/>
    <property type="evidence" value="ECO:0007669"/>
    <property type="project" value="TreeGrafter"/>
</dbReference>
<evidence type="ECO:0000313" key="7">
    <source>
        <dbReference type="Proteomes" id="UP000249185"/>
    </source>
</evidence>
<evidence type="ECO:0000256" key="4">
    <source>
        <dbReference type="ARBA" id="ARBA00022729"/>
    </source>
</evidence>
<proteinExistence type="inferred from homology"/>
<accession>A0A2W5ND57</accession>
<evidence type="ECO:0000256" key="2">
    <source>
        <dbReference type="ARBA" id="ARBA00008520"/>
    </source>
</evidence>
<dbReference type="InterPro" id="IPR006311">
    <property type="entry name" value="TAT_signal"/>
</dbReference>
<evidence type="ECO:0000313" key="6">
    <source>
        <dbReference type="EMBL" id="PZQ50179.1"/>
    </source>
</evidence>
<comment type="caution">
    <text evidence="6">The sequence shown here is derived from an EMBL/GenBank/DDBJ whole genome shotgun (WGS) entry which is preliminary data.</text>
</comment>
<organism evidence="6 7">
    <name type="scientific">Rhodovulum sulfidophilum</name>
    <name type="common">Rhodobacter sulfidophilus</name>
    <dbReference type="NCBI Taxonomy" id="35806"/>
    <lineage>
        <taxon>Bacteria</taxon>
        <taxon>Pseudomonadati</taxon>
        <taxon>Pseudomonadota</taxon>
        <taxon>Alphaproteobacteria</taxon>
        <taxon>Rhodobacterales</taxon>
        <taxon>Paracoccaceae</taxon>
        <taxon>Rhodovulum</taxon>
    </lineage>
</organism>
<protein>
    <recommendedName>
        <fullName evidence="8">ABC transporter substrate-binding protein</fullName>
    </recommendedName>
</protein>
<keyword evidence="5" id="KW-0574">Periplasm</keyword>
<dbReference type="PANTHER" id="PTHR30006:SF3">
    <property type="entry name" value="THIAMINE-BINDING PERIPLASMIC PROTEIN"/>
    <property type="match status" value="1"/>
</dbReference>
<sequence length="352" mass="38481">MLHGRFSRRAFLAGGTAALFTPAIARRAYAARELTLGFNTSAVDAARTLLAEPFTEATGIPVTVVARRDNPVTEVKVQTGSGSYQWDVSGAISGDTYWQVRDLVEPLDPQDPAIAALPGYAREDGWVGYATVGYTMAYQTEDFPGRELNWEDLLDEAGSPGTRALRKRVNENVEIALRMSGVDPKDIYGVLATSEGWDRAFAKLDELKPVTDIWWDSDAQVLPLLGSGDLSICPNYNVDLYEVIDGGGKLSLNWDRGLMTSNGFLIPKGAPNADLARQFISFALAPERIGTFCARLSYGPTVPGAVDFVPADILPRLPTAPQNVDKIAAMDSRFWSENASQATQRFNEWLLR</sequence>
<evidence type="ECO:0000256" key="1">
    <source>
        <dbReference type="ARBA" id="ARBA00004418"/>
    </source>
</evidence>
<gene>
    <name evidence="6" type="ORF">DI556_08930</name>
</gene>
<name>A0A2W5ND57_RHOSU</name>
<comment type="subcellular location">
    <subcellularLocation>
        <location evidence="1">Periplasm</location>
    </subcellularLocation>
</comment>
<evidence type="ECO:0008006" key="8">
    <source>
        <dbReference type="Google" id="ProtNLM"/>
    </source>
</evidence>
<dbReference type="SUPFAM" id="SSF53850">
    <property type="entry name" value="Periplasmic binding protein-like II"/>
    <property type="match status" value="1"/>
</dbReference>
<dbReference type="GO" id="GO:0030976">
    <property type="term" value="F:thiamine pyrophosphate binding"/>
    <property type="evidence" value="ECO:0007669"/>
    <property type="project" value="TreeGrafter"/>
</dbReference>
<dbReference type="InterPro" id="IPR006059">
    <property type="entry name" value="SBP"/>
</dbReference>
<evidence type="ECO:0000256" key="5">
    <source>
        <dbReference type="ARBA" id="ARBA00022764"/>
    </source>
</evidence>
<dbReference type="Pfam" id="PF13416">
    <property type="entry name" value="SBP_bac_8"/>
    <property type="match status" value="1"/>
</dbReference>
<dbReference type="AlphaFoldDB" id="A0A2W5ND57"/>
<dbReference type="EMBL" id="QFPW01000005">
    <property type="protein sequence ID" value="PZQ50179.1"/>
    <property type="molecule type" value="Genomic_DNA"/>
</dbReference>
<keyword evidence="3" id="KW-0813">Transport</keyword>
<dbReference type="GO" id="GO:0015888">
    <property type="term" value="P:thiamine transport"/>
    <property type="evidence" value="ECO:0007669"/>
    <property type="project" value="TreeGrafter"/>
</dbReference>
<keyword evidence="4" id="KW-0732">Signal</keyword>
<dbReference type="Proteomes" id="UP000249185">
    <property type="component" value="Unassembled WGS sequence"/>
</dbReference>